<evidence type="ECO:0000256" key="1">
    <source>
        <dbReference type="SAM" id="Phobius"/>
    </source>
</evidence>
<organism evidence="2 3">
    <name type="scientific">Exophiala aquamarina CBS 119918</name>
    <dbReference type="NCBI Taxonomy" id="1182545"/>
    <lineage>
        <taxon>Eukaryota</taxon>
        <taxon>Fungi</taxon>
        <taxon>Dikarya</taxon>
        <taxon>Ascomycota</taxon>
        <taxon>Pezizomycotina</taxon>
        <taxon>Eurotiomycetes</taxon>
        <taxon>Chaetothyriomycetidae</taxon>
        <taxon>Chaetothyriales</taxon>
        <taxon>Herpotrichiellaceae</taxon>
        <taxon>Exophiala</taxon>
    </lineage>
</organism>
<feature type="transmembrane region" description="Helical" evidence="1">
    <location>
        <begin position="130"/>
        <end position="152"/>
    </location>
</feature>
<dbReference type="GeneID" id="25280995"/>
<dbReference type="AlphaFoldDB" id="A0A072PEF7"/>
<dbReference type="RefSeq" id="XP_013260742.1">
    <property type="nucleotide sequence ID" value="XM_013405288.1"/>
</dbReference>
<accession>A0A072PEF7</accession>
<dbReference type="HOGENOM" id="CLU_1555258_0_0_1"/>
<comment type="caution">
    <text evidence="2">The sequence shown here is derived from an EMBL/GenBank/DDBJ whole genome shotgun (WGS) entry which is preliminary data.</text>
</comment>
<sequence>MGSSDLLKLLSGGSQDDLISLVQTFVGMTFLRKSSSEFYNFRALVAPQSIEWTEGIGPDAQGSCRSCTDILVAFREQALEVFYGPNVFMATSEEYRTVDDNQDIMKVDHQSALAFIMSVPKEVLRHLRSLLIMFSSYASMMLPPGLGLFAIWREALEYMETNLSLSRSSVTI</sequence>
<name>A0A072PEF7_9EURO</name>
<keyword evidence="1" id="KW-0472">Membrane</keyword>
<dbReference type="EMBL" id="AMGV01000004">
    <property type="protein sequence ID" value="KEF58152.1"/>
    <property type="molecule type" value="Genomic_DNA"/>
</dbReference>
<gene>
    <name evidence="2" type="ORF">A1O9_06076</name>
</gene>
<evidence type="ECO:0000313" key="3">
    <source>
        <dbReference type="Proteomes" id="UP000027920"/>
    </source>
</evidence>
<keyword evidence="1" id="KW-1133">Transmembrane helix</keyword>
<evidence type="ECO:0000313" key="2">
    <source>
        <dbReference type="EMBL" id="KEF58152.1"/>
    </source>
</evidence>
<proteinExistence type="predicted"/>
<protein>
    <submittedName>
        <fullName evidence="2">Uncharacterized protein</fullName>
    </submittedName>
</protein>
<dbReference type="VEuPathDB" id="FungiDB:A1O9_06076"/>
<keyword evidence="3" id="KW-1185">Reference proteome</keyword>
<reference evidence="2 3" key="1">
    <citation type="submission" date="2013-03" db="EMBL/GenBank/DDBJ databases">
        <title>The Genome Sequence of Exophiala aquamarina CBS 119918.</title>
        <authorList>
            <consortium name="The Broad Institute Genomics Platform"/>
            <person name="Cuomo C."/>
            <person name="de Hoog S."/>
            <person name="Gorbushina A."/>
            <person name="Walker B."/>
            <person name="Young S.K."/>
            <person name="Zeng Q."/>
            <person name="Gargeya S."/>
            <person name="Fitzgerald M."/>
            <person name="Haas B."/>
            <person name="Abouelleil A."/>
            <person name="Allen A.W."/>
            <person name="Alvarado L."/>
            <person name="Arachchi H.M."/>
            <person name="Berlin A.M."/>
            <person name="Chapman S.B."/>
            <person name="Gainer-Dewar J."/>
            <person name="Goldberg J."/>
            <person name="Griggs A."/>
            <person name="Gujja S."/>
            <person name="Hansen M."/>
            <person name="Howarth C."/>
            <person name="Imamovic A."/>
            <person name="Ireland A."/>
            <person name="Larimer J."/>
            <person name="McCowan C."/>
            <person name="Murphy C."/>
            <person name="Pearson M."/>
            <person name="Poon T.W."/>
            <person name="Priest M."/>
            <person name="Roberts A."/>
            <person name="Saif S."/>
            <person name="Shea T."/>
            <person name="Sisk P."/>
            <person name="Sykes S."/>
            <person name="Wortman J."/>
            <person name="Nusbaum C."/>
            <person name="Birren B."/>
        </authorList>
    </citation>
    <scope>NUCLEOTIDE SEQUENCE [LARGE SCALE GENOMIC DNA]</scope>
    <source>
        <strain evidence="2 3">CBS 119918</strain>
    </source>
</reference>
<keyword evidence="1" id="KW-0812">Transmembrane</keyword>
<dbReference type="Proteomes" id="UP000027920">
    <property type="component" value="Unassembled WGS sequence"/>
</dbReference>